<dbReference type="EMBL" id="JAPFFF010000012">
    <property type="protein sequence ID" value="KAK8876078.1"/>
    <property type="molecule type" value="Genomic_DNA"/>
</dbReference>
<protein>
    <submittedName>
        <fullName evidence="1">Uncharacterized protein</fullName>
    </submittedName>
</protein>
<evidence type="ECO:0000313" key="1">
    <source>
        <dbReference type="EMBL" id="KAK8876078.1"/>
    </source>
</evidence>
<reference evidence="1 2" key="1">
    <citation type="submission" date="2024-04" db="EMBL/GenBank/DDBJ databases">
        <title>Tritrichomonas musculus Genome.</title>
        <authorList>
            <person name="Alves-Ferreira E."/>
            <person name="Grigg M."/>
            <person name="Lorenzi H."/>
            <person name="Galac M."/>
        </authorList>
    </citation>
    <scope>NUCLEOTIDE SEQUENCE [LARGE SCALE GENOMIC DNA]</scope>
    <source>
        <strain evidence="1 2">EAF2021</strain>
    </source>
</reference>
<comment type="caution">
    <text evidence="1">The sequence shown here is derived from an EMBL/GenBank/DDBJ whole genome shotgun (WGS) entry which is preliminary data.</text>
</comment>
<dbReference type="Proteomes" id="UP001470230">
    <property type="component" value="Unassembled WGS sequence"/>
</dbReference>
<proteinExistence type="predicted"/>
<accession>A0ABR2JEW1</accession>
<gene>
    <name evidence="1" type="ORF">M9Y10_006264</name>
</gene>
<sequence>MIELNKDEKYLLLLEGEDGQGIIMKLHSCKFDDEDDDSFYNDYLDSRGYFYDDNDGYYFLDAEKNGMPKLFAPDGHIKILEVGKKYKIKGITGIFELQDNEDSIRLAIPPFQYYFKQFAEKKSA</sequence>
<name>A0ABR2JEW1_9EUKA</name>
<organism evidence="1 2">
    <name type="scientific">Tritrichomonas musculus</name>
    <dbReference type="NCBI Taxonomy" id="1915356"/>
    <lineage>
        <taxon>Eukaryota</taxon>
        <taxon>Metamonada</taxon>
        <taxon>Parabasalia</taxon>
        <taxon>Tritrichomonadida</taxon>
        <taxon>Tritrichomonadidae</taxon>
        <taxon>Tritrichomonas</taxon>
    </lineage>
</organism>
<keyword evidence="2" id="KW-1185">Reference proteome</keyword>
<evidence type="ECO:0000313" key="2">
    <source>
        <dbReference type="Proteomes" id="UP001470230"/>
    </source>
</evidence>